<reference evidence="1 2" key="1">
    <citation type="journal article" date="2013" name="BMC Microbiol.">
        <title>Identification of the type II cytochrome c maturation pathway in anammox bacteria by comparative genomics.</title>
        <authorList>
            <person name="Ferousi C."/>
            <person name="Speth D.R."/>
            <person name="Reimann J."/>
            <person name="Op den Camp H.J."/>
            <person name="Allen J.W."/>
            <person name="Keltjens J.T."/>
            <person name="Jetten M.S."/>
        </authorList>
    </citation>
    <scope>NUCLEOTIDE SEQUENCE [LARGE SCALE GENOMIC DNA]</scope>
    <source>
        <strain evidence="1">RU1</strain>
    </source>
</reference>
<protein>
    <submittedName>
        <fullName evidence="1">Uncharacterized protein</fullName>
    </submittedName>
</protein>
<dbReference type="AlphaFoldDB" id="A0A0M2UXH3"/>
<dbReference type="EMBL" id="LAQJ01000169">
    <property type="protein sequence ID" value="KKO19661.1"/>
    <property type="molecule type" value="Genomic_DNA"/>
</dbReference>
<gene>
    <name evidence="1" type="ORF">BROFUL_01593</name>
</gene>
<dbReference type="Proteomes" id="UP000034954">
    <property type="component" value="Unassembled WGS sequence"/>
</dbReference>
<evidence type="ECO:0000313" key="2">
    <source>
        <dbReference type="Proteomes" id="UP000034954"/>
    </source>
</evidence>
<name>A0A0M2UXH3_9BACT</name>
<organism evidence="1 2">
    <name type="scientific">Candidatus Brocadia fulgida</name>
    <dbReference type="NCBI Taxonomy" id="380242"/>
    <lineage>
        <taxon>Bacteria</taxon>
        <taxon>Pseudomonadati</taxon>
        <taxon>Planctomycetota</taxon>
        <taxon>Candidatus Brocadiia</taxon>
        <taxon>Candidatus Brocadiales</taxon>
        <taxon>Candidatus Brocadiaceae</taxon>
        <taxon>Candidatus Brocadia</taxon>
    </lineage>
</organism>
<keyword evidence="2" id="KW-1185">Reference proteome</keyword>
<accession>A0A0M2UXH3</accession>
<proteinExistence type="predicted"/>
<sequence>MSIFMSISLDLRCAILFDNRKLVNEVVIVLLYKNFFFCKFFTNPFS</sequence>
<comment type="caution">
    <text evidence="1">The sequence shown here is derived from an EMBL/GenBank/DDBJ whole genome shotgun (WGS) entry which is preliminary data.</text>
</comment>
<evidence type="ECO:0000313" key="1">
    <source>
        <dbReference type="EMBL" id="KKO19661.1"/>
    </source>
</evidence>